<dbReference type="KEGG" id="ahk:NCTC10172_00289"/>
<keyword evidence="3 10" id="KW-0132">Cell division</keyword>
<feature type="domain" description="EngB-type G" evidence="11">
    <location>
        <begin position="21"/>
        <end position="192"/>
    </location>
</feature>
<evidence type="ECO:0000256" key="1">
    <source>
        <dbReference type="ARBA" id="ARBA00001946"/>
    </source>
</evidence>
<evidence type="ECO:0000256" key="8">
    <source>
        <dbReference type="ARBA" id="ARBA00023210"/>
    </source>
</evidence>
<dbReference type="SUPFAM" id="SSF52540">
    <property type="entry name" value="P-loop containing nucleoside triphosphate hydrolases"/>
    <property type="match status" value="1"/>
</dbReference>
<evidence type="ECO:0000256" key="4">
    <source>
        <dbReference type="ARBA" id="ARBA00022723"/>
    </source>
</evidence>
<dbReference type="Gene3D" id="3.40.50.300">
    <property type="entry name" value="P-loop containing nucleotide triphosphate hydrolases"/>
    <property type="match status" value="1"/>
</dbReference>
<comment type="similarity">
    <text evidence="2 10">Belongs to the TRAFAC class TrmE-Era-EngA-EngB-Septin-like GTPase superfamily. EngB GTPase family.</text>
</comment>
<gene>
    <name evidence="10 12" type="primary">engB</name>
    <name evidence="12" type="ORF">NCTC10172_00289</name>
</gene>
<dbReference type="HAMAP" id="MF_00321">
    <property type="entry name" value="GTPase_EngB"/>
    <property type="match status" value="1"/>
</dbReference>
<evidence type="ECO:0000259" key="11">
    <source>
        <dbReference type="PROSITE" id="PS51706"/>
    </source>
</evidence>
<evidence type="ECO:0000256" key="10">
    <source>
        <dbReference type="HAMAP-Rule" id="MF_00321"/>
    </source>
</evidence>
<organism evidence="12 13">
    <name type="scientific">Acholeplasma hippikon</name>
    <dbReference type="NCBI Taxonomy" id="264636"/>
    <lineage>
        <taxon>Bacteria</taxon>
        <taxon>Bacillati</taxon>
        <taxon>Mycoplasmatota</taxon>
        <taxon>Mollicutes</taxon>
        <taxon>Acholeplasmatales</taxon>
        <taxon>Acholeplasmataceae</taxon>
        <taxon>Acholeplasma</taxon>
    </lineage>
</organism>
<evidence type="ECO:0000256" key="9">
    <source>
        <dbReference type="ARBA" id="ARBA00023306"/>
    </source>
</evidence>
<dbReference type="PANTHER" id="PTHR11649:SF13">
    <property type="entry name" value="ENGB-TYPE G DOMAIN-CONTAINING PROTEIN"/>
    <property type="match status" value="1"/>
</dbReference>
<dbReference type="PANTHER" id="PTHR11649">
    <property type="entry name" value="MSS1/TRME-RELATED GTP-BINDING PROTEIN"/>
    <property type="match status" value="1"/>
</dbReference>
<dbReference type="GO" id="GO:0000917">
    <property type="term" value="P:division septum assembly"/>
    <property type="evidence" value="ECO:0007669"/>
    <property type="project" value="UniProtKB-KW"/>
</dbReference>
<evidence type="ECO:0000313" key="12">
    <source>
        <dbReference type="EMBL" id="VEU82281.1"/>
    </source>
</evidence>
<dbReference type="NCBIfam" id="TIGR03598">
    <property type="entry name" value="GTPase_YsxC"/>
    <property type="match status" value="1"/>
</dbReference>
<evidence type="ECO:0000256" key="2">
    <source>
        <dbReference type="ARBA" id="ARBA00009638"/>
    </source>
</evidence>
<evidence type="ECO:0000313" key="13">
    <source>
        <dbReference type="Proteomes" id="UP000290909"/>
    </source>
</evidence>
<comment type="cofactor">
    <cofactor evidence="1">
        <name>Mg(2+)</name>
        <dbReference type="ChEBI" id="CHEBI:18420"/>
    </cofactor>
</comment>
<keyword evidence="5 10" id="KW-0547">Nucleotide-binding</keyword>
<evidence type="ECO:0000256" key="6">
    <source>
        <dbReference type="ARBA" id="ARBA00022842"/>
    </source>
</evidence>
<dbReference type="InterPro" id="IPR006073">
    <property type="entry name" value="GTP-bd"/>
</dbReference>
<evidence type="ECO:0000256" key="5">
    <source>
        <dbReference type="ARBA" id="ARBA00022741"/>
    </source>
</evidence>
<dbReference type="Proteomes" id="UP000290909">
    <property type="component" value="Chromosome"/>
</dbReference>
<dbReference type="GO" id="GO:0046872">
    <property type="term" value="F:metal ion binding"/>
    <property type="evidence" value="ECO:0007669"/>
    <property type="project" value="UniProtKB-KW"/>
</dbReference>
<keyword evidence="9 10" id="KW-0131">Cell cycle</keyword>
<accession>A0A449BII8</accession>
<dbReference type="RefSeq" id="WP_035369682.1">
    <property type="nucleotide sequence ID" value="NZ_LR215050.1"/>
</dbReference>
<dbReference type="InterPro" id="IPR030393">
    <property type="entry name" value="G_ENGB_dom"/>
</dbReference>
<dbReference type="PROSITE" id="PS51706">
    <property type="entry name" value="G_ENGB"/>
    <property type="match status" value="1"/>
</dbReference>
<protein>
    <recommendedName>
        <fullName evidence="10">Probable GTP-binding protein EngB</fullName>
    </recommendedName>
</protein>
<dbReference type="CDD" id="cd01876">
    <property type="entry name" value="YihA_EngB"/>
    <property type="match status" value="1"/>
</dbReference>
<keyword evidence="6" id="KW-0460">Magnesium</keyword>
<reference evidence="12 13" key="1">
    <citation type="submission" date="2019-01" db="EMBL/GenBank/DDBJ databases">
        <authorList>
            <consortium name="Pathogen Informatics"/>
        </authorList>
    </citation>
    <scope>NUCLEOTIDE SEQUENCE [LARGE SCALE GENOMIC DNA]</scope>
    <source>
        <strain evidence="12 13">NCTC10172</strain>
    </source>
</reference>
<evidence type="ECO:0000256" key="3">
    <source>
        <dbReference type="ARBA" id="ARBA00022618"/>
    </source>
</evidence>
<evidence type="ECO:0000256" key="7">
    <source>
        <dbReference type="ARBA" id="ARBA00023134"/>
    </source>
</evidence>
<keyword evidence="13" id="KW-1185">Reference proteome</keyword>
<dbReference type="GO" id="GO:0005525">
    <property type="term" value="F:GTP binding"/>
    <property type="evidence" value="ECO:0007669"/>
    <property type="project" value="UniProtKB-UniRule"/>
</dbReference>
<comment type="function">
    <text evidence="10">Necessary for normal cell division and for the maintenance of normal septation.</text>
</comment>
<keyword evidence="7 10" id="KW-0342">GTP-binding</keyword>
<keyword evidence="8 10" id="KW-0717">Septation</keyword>
<dbReference type="EMBL" id="LR215050">
    <property type="protein sequence ID" value="VEU82281.1"/>
    <property type="molecule type" value="Genomic_DNA"/>
</dbReference>
<dbReference type="InterPro" id="IPR027417">
    <property type="entry name" value="P-loop_NTPase"/>
</dbReference>
<dbReference type="Pfam" id="PF01926">
    <property type="entry name" value="MMR_HSR1"/>
    <property type="match status" value="1"/>
</dbReference>
<dbReference type="InterPro" id="IPR019987">
    <property type="entry name" value="GTP-bd_ribosome_bio_YsxC"/>
</dbReference>
<proteinExistence type="inferred from homology"/>
<name>A0A449BII8_9MOLU</name>
<keyword evidence="4" id="KW-0479">Metal-binding</keyword>
<dbReference type="AlphaFoldDB" id="A0A449BII8"/>
<dbReference type="STRING" id="1408416.GCA_000702765_01106"/>
<sequence length="194" mass="22128">MIKQAEYIKSAVSVSDLPVDDLPHILLLGRSNVGKSSLINAITNRKSLARVSGTPGKTITLNLYLLNNSFYLVDAPGYGYAKRSKTQTQSFLKMIKDYIKYNGHLKKIFQLVDFNVGPTEDDLNLYRELQKIDIKLVIIATKYDKVKSSFRLKQEKEIRSKFLDGQLLYVTSSESKYGIEKLVNEVINFEEDNH</sequence>